<comment type="caution">
    <text evidence="8">The sequence shown here is derived from an EMBL/GenBank/DDBJ whole genome shotgun (WGS) entry which is preliminary data.</text>
</comment>
<dbReference type="GO" id="GO:0061630">
    <property type="term" value="F:ubiquitin protein ligase activity"/>
    <property type="evidence" value="ECO:0007669"/>
    <property type="project" value="UniProtKB-EC"/>
</dbReference>
<dbReference type="EMBL" id="CAUWAG010000018">
    <property type="protein sequence ID" value="CAJ2510996.1"/>
    <property type="molecule type" value="Genomic_DNA"/>
</dbReference>
<feature type="compositionally biased region" description="Polar residues" evidence="6">
    <location>
        <begin position="179"/>
        <end position="200"/>
    </location>
</feature>
<accession>A0AAI8VTW9</accession>
<dbReference type="Gene3D" id="3.30.2410.10">
    <property type="entry name" value="Hect, E3 ligase catalytic domain"/>
    <property type="match status" value="1"/>
</dbReference>
<dbReference type="PANTHER" id="PTHR45700:SF8">
    <property type="entry name" value="HECT-TYPE E3 UBIQUITIN TRANSFERASE"/>
    <property type="match status" value="1"/>
</dbReference>
<dbReference type="InterPro" id="IPR035983">
    <property type="entry name" value="Hect_E3_ubiquitin_ligase"/>
</dbReference>
<feature type="compositionally biased region" description="Polar residues" evidence="6">
    <location>
        <begin position="305"/>
        <end position="316"/>
    </location>
</feature>
<proteinExistence type="predicted"/>
<dbReference type="GO" id="GO:0000209">
    <property type="term" value="P:protein polyubiquitination"/>
    <property type="evidence" value="ECO:0007669"/>
    <property type="project" value="InterPro"/>
</dbReference>
<organism evidence="8 9">
    <name type="scientific">Anthostomella pinea</name>
    <dbReference type="NCBI Taxonomy" id="933095"/>
    <lineage>
        <taxon>Eukaryota</taxon>
        <taxon>Fungi</taxon>
        <taxon>Dikarya</taxon>
        <taxon>Ascomycota</taxon>
        <taxon>Pezizomycotina</taxon>
        <taxon>Sordariomycetes</taxon>
        <taxon>Xylariomycetidae</taxon>
        <taxon>Xylariales</taxon>
        <taxon>Xylariaceae</taxon>
        <taxon>Anthostomella</taxon>
    </lineage>
</organism>
<dbReference type="PANTHER" id="PTHR45700">
    <property type="entry name" value="UBIQUITIN-PROTEIN LIGASE E3C"/>
    <property type="match status" value="1"/>
</dbReference>
<evidence type="ECO:0000259" key="7">
    <source>
        <dbReference type="PROSITE" id="PS50237"/>
    </source>
</evidence>
<evidence type="ECO:0000256" key="2">
    <source>
        <dbReference type="ARBA" id="ARBA00012485"/>
    </source>
</evidence>
<gene>
    <name evidence="8" type="ORF">KHLLAP_LOCUS11464</name>
</gene>
<feature type="region of interest" description="Disordered" evidence="6">
    <location>
        <begin position="299"/>
        <end position="326"/>
    </location>
</feature>
<keyword evidence="3" id="KW-0808">Transferase</keyword>
<dbReference type="Pfam" id="PF00632">
    <property type="entry name" value="HECT"/>
    <property type="match status" value="1"/>
</dbReference>
<dbReference type="InterPro" id="IPR000569">
    <property type="entry name" value="HECT_dom"/>
</dbReference>
<feature type="domain" description="HECT" evidence="7">
    <location>
        <begin position="822"/>
        <end position="1169"/>
    </location>
</feature>
<keyword evidence="4 5" id="KW-0833">Ubl conjugation pathway</keyword>
<keyword evidence="9" id="KW-1185">Reference proteome</keyword>
<evidence type="ECO:0000313" key="9">
    <source>
        <dbReference type="Proteomes" id="UP001295740"/>
    </source>
</evidence>
<protein>
    <recommendedName>
        <fullName evidence="2">HECT-type E3 ubiquitin transferase</fullName>
        <ecNumber evidence="2">2.3.2.26</ecNumber>
    </recommendedName>
</protein>
<dbReference type="Proteomes" id="UP001295740">
    <property type="component" value="Unassembled WGS sequence"/>
</dbReference>
<dbReference type="SMART" id="SM00119">
    <property type="entry name" value="HECTc"/>
    <property type="match status" value="1"/>
</dbReference>
<sequence length="1169" mass="131689">MNSRSNWPPFGQYDLTFRDTTFPELPRRPSYNSRRPQPDSYRSLPVQVDSSSDDDDIPIQKSKRPNQHSRSMSHPFPSLFSSKKKKHPVPDNQPGNHDPTDDRGYNSKPLPNPPQTANSRRGPQTPADFATGNCMTCAGLIRWPKELQVFRCTICLTINDLKPHNHAASRATIRPGTRGNLQAQSNGSSPPTTAVQTPHSISLDHTKTLIKTCLRAALQTWISTYAEHRQTALFPGRSPSRAPEEHVAPRRSPNKPESSPSSSATPPSFVYSATFDDSADVGLEPNPLNTTAYTRSYSTSYPDARSSTFPLTSQPSGHDLSSDAQGSQVDAKRMFKKLEDYLISCFGAHSCVNNSFVPRRTSVSQKLPEAARRPIIETKREPMREPLREPKRDDATFSELDAKLLLLGDFAENGYWWTGGQEDAPFARCSSRRPDERPSIVTLKSPRIDWSQAMEWYHAVTNAAEPWLEVYDEVMCGDPTRSLSEAALQQFEKLVLEAQGHLQRALLKCTEMLLKRPGMLMIEPQDARFLLVFLGNPLLIPGHKCYMGHYQNTNKGKNVPPAADGEAKSPIGRHSGITKRIFGLLANSSEPCHHHLVNWFSRLPEHLFLQTRDLVSGFVTYRLTRQSEKKLEPKIDMTGGLVPQMPTGRVGNNTASLHAALESSKTSKKQKQPVESQRAAYTDDWQIKAGARVMGLIFAANKLTHVRRAGVHDGRTYDHLLSTSDFYNTLVDTLDFQADFELWESKRGRFTFCQYPFFLSIWAKIQILEFDAKRQMNGKAREAFFDSILTHKDYQQHLTFSIRRDCLVEDSLTKVSEVVGSGSEDIKKALRIEFAGEEGVDGGGLRKEWFLLLVREVFNPDHGLFVYDDDSQFCYFNPNTFETSDQFFLVGVVLGLAIYNSTILDVAFPPFAFRKLLASAPPPAAGAPAHARPTMNYALDDLAEFRPALARGLRQLLEYDGDVQSTFCLDFVIDVERYGSRVRVPLCPGGESKMVTNTNRKDYVDLYVRYLLDTAVTRQFEPFKRGFFTVCAGNALTLFRPEEIELLIRGSDEPLDITSLKAVAVYMNWPKQTKPEDEPTVQWFWDTFGRASPQDQRRLLSFITGSDRIPAMGAASLVIKINCLGDDEGRYPSARTCFNSLSLYRCNSRRRLEQLLWRAVNESEGFGLK</sequence>
<feature type="compositionally biased region" description="Low complexity" evidence="6">
    <location>
        <begin position="255"/>
        <end position="268"/>
    </location>
</feature>
<evidence type="ECO:0000256" key="1">
    <source>
        <dbReference type="ARBA" id="ARBA00000885"/>
    </source>
</evidence>
<evidence type="ECO:0000256" key="5">
    <source>
        <dbReference type="PROSITE-ProRule" id="PRU00104"/>
    </source>
</evidence>
<dbReference type="Gene3D" id="3.90.1750.10">
    <property type="entry name" value="Hect, E3 ligase catalytic domains"/>
    <property type="match status" value="1"/>
</dbReference>
<reference evidence="8" key="1">
    <citation type="submission" date="2023-10" db="EMBL/GenBank/DDBJ databases">
        <authorList>
            <person name="Hackl T."/>
        </authorList>
    </citation>
    <scope>NUCLEOTIDE SEQUENCE</scope>
</reference>
<feature type="region of interest" description="Disordered" evidence="6">
    <location>
        <begin position="170"/>
        <end position="200"/>
    </location>
</feature>
<evidence type="ECO:0000256" key="3">
    <source>
        <dbReference type="ARBA" id="ARBA00022679"/>
    </source>
</evidence>
<dbReference type="CDD" id="cd00078">
    <property type="entry name" value="HECTc"/>
    <property type="match status" value="1"/>
</dbReference>
<feature type="region of interest" description="Disordered" evidence="6">
    <location>
        <begin position="1"/>
        <end position="127"/>
    </location>
</feature>
<dbReference type="AlphaFoldDB" id="A0AAI8VTW9"/>
<feature type="active site" description="Glycyl thioester intermediate" evidence="5">
    <location>
        <position position="1137"/>
    </location>
</feature>
<feature type="region of interest" description="Disordered" evidence="6">
    <location>
        <begin position="233"/>
        <end position="270"/>
    </location>
</feature>
<dbReference type="PROSITE" id="PS50237">
    <property type="entry name" value="HECT"/>
    <property type="match status" value="1"/>
</dbReference>
<dbReference type="InterPro" id="IPR044611">
    <property type="entry name" value="E3A/B/C-like"/>
</dbReference>
<name>A0AAI8VTW9_9PEZI</name>
<dbReference type="EC" id="2.3.2.26" evidence="2"/>
<dbReference type="FunFam" id="3.30.2160.10:FF:000004">
    <property type="entry name" value="probable E3 ubiquitin-protein ligase HERC4 isoform X1"/>
    <property type="match status" value="1"/>
</dbReference>
<evidence type="ECO:0000256" key="4">
    <source>
        <dbReference type="ARBA" id="ARBA00022786"/>
    </source>
</evidence>
<evidence type="ECO:0000256" key="6">
    <source>
        <dbReference type="SAM" id="MobiDB-lite"/>
    </source>
</evidence>
<comment type="catalytic activity">
    <reaction evidence="1">
        <text>S-ubiquitinyl-[E2 ubiquitin-conjugating enzyme]-L-cysteine + [acceptor protein]-L-lysine = [E2 ubiquitin-conjugating enzyme]-L-cysteine + N(6)-ubiquitinyl-[acceptor protein]-L-lysine.</text>
        <dbReference type="EC" id="2.3.2.26"/>
    </reaction>
</comment>
<dbReference type="SUPFAM" id="SSF56204">
    <property type="entry name" value="Hect, E3 ligase catalytic domain"/>
    <property type="match status" value="1"/>
</dbReference>
<dbReference type="Gene3D" id="3.30.2160.10">
    <property type="entry name" value="Hect, E3 ligase catalytic domain"/>
    <property type="match status" value="1"/>
</dbReference>
<evidence type="ECO:0000313" key="8">
    <source>
        <dbReference type="EMBL" id="CAJ2510996.1"/>
    </source>
</evidence>